<proteinExistence type="predicted"/>
<reference evidence="1 2" key="1">
    <citation type="submission" date="2020-09" db="EMBL/GenBank/DDBJ databases">
        <title>Sphingomonas sp., a new species isolated from pork steak.</title>
        <authorList>
            <person name="Heidler von Heilborn D."/>
        </authorList>
    </citation>
    <scope>NUCLEOTIDE SEQUENCE [LARGE SCALE GENOMIC DNA]</scope>
    <source>
        <strain evidence="2">S8-3T</strain>
    </source>
</reference>
<sequence length="48" mass="5355">MKPSFWQRFGTAIVLGSLLLLFVGLMIYGNATEEIQQGNDKPMGVVQR</sequence>
<organism evidence="1 2">
    <name type="scientific">Sphingomonas alpina</name>
    <dbReference type="NCBI Taxonomy" id="653931"/>
    <lineage>
        <taxon>Bacteria</taxon>
        <taxon>Pseudomonadati</taxon>
        <taxon>Pseudomonadota</taxon>
        <taxon>Alphaproteobacteria</taxon>
        <taxon>Sphingomonadales</taxon>
        <taxon>Sphingomonadaceae</taxon>
        <taxon>Sphingomonas</taxon>
    </lineage>
</organism>
<evidence type="ECO:0000313" key="1">
    <source>
        <dbReference type="EMBL" id="QNQ08286.1"/>
    </source>
</evidence>
<keyword evidence="2" id="KW-1185">Reference proteome</keyword>
<evidence type="ECO:0000313" key="2">
    <source>
        <dbReference type="Proteomes" id="UP000516148"/>
    </source>
</evidence>
<gene>
    <name evidence="1" type="ORF">H3Z74_16195</name>
</gene>
<dbReference type="Proteomes" id="UP000516148">
    <property type="component" value="Chromosome"/>
</dbReference>
<dbReference type="KEGG" id="spap:H3Z74_16195"/>
<name>A0A7H0LF33_9SPHN</name>
<accession>A0A7H0LF33</accession>
<dbReference type="RefSeq" id="WP_187760614.1">
    <property type="nucleotide sequence ID" value="NZ_CP061038.1"/>
</dbReference>
<dbReference type="AlphaFoldDB" id="A0A7H0LF33"/>
<dbReference type="EMBL" id="CP061038">
    <property type="protein sequence ID" value="QNQ08286.1"/>
    <property type="molecule type" value="Genomic_DNA"/>
</dbReference>
<protein>
    <submittedName>
        <fullName evidence="1">Uncharacterized protein</fullName>
    </submittedName>
</protein>